<evidence type="ECO:0000313" key="5">
    <source>
        <dbReference type="EMBL" id="KAB1655101.1"/>
    </source>
</evidence>
<feature type="active site" evidence="1">
    <location>
        <position position="346"/>
    </location>
</feature>
<organism evidence="5 6">
    <name type="scientific">Pseudoclavibacter chungangensis</name>
    <dbReference type="NCBI Taxonomy" id="587635"/>
    <lineage>
        <taxon>Bacteria</taxon>
        <taxon>Bacillati</taxon>
        <taxon>Actinomycetota</taxon>
        <taxon>Actinomycetes</taxon>
        <taxon>Micrococcales</taxon>
        <taxon>Microbacteriaceae</taxon>
        <taxon>Pseudoclavibacter</taxon>
    </lineage>
</organism>
<dbReference type="Proteomes" id="UP000467240">
    <property type="component" value="Unassembled WGS sequence"/>
</dbReference>
<keyword evidence="3" id="KW-0472">Membrane</keyword>
<keyword evidence="6" id="KW-1185">Reference proteome</keyword>
<dbReference type="InterPro" id="IPR014721">
    <property type="entry name" value="Ribsml_uS5_D2-typ_fold_subgr"/>
</dbReference>
<feature type="transmembrane region" description="Helical" evidence="3">
    <location>
        <begin position="102"/>
        <end position="125"/>
    </location>
</feature>
<dbReference type="GO" id="GO:0030163">
    <property type="term" value="P:protein catabolic process"/>
    <property type="evidence" value="ECO:0007669"/>
    <property type="project" value="InterPro"/>
</dbReference>
<feature type="active site" evidence="1">
    <location>
        <position position="391"/>
    </location>
</feature>
<evidence type="ECO:0000256" key="3">
    <source>
        <dbReference type="SAM" id="Phobius"/>
    </source>
</evidence>
<reference evidence="5 6" key="1">
    <citation type="submission" date="2019-09" db="EMBL/GenBank/DDBJ databases">
        <title>Phylogeny of genus Pseudoclavibacter and closely related genus.</title>
        <authorList>
            <person name="Li Y."/>
        </authorList>
    </citation>
    <scope>NUCLEOTIDE SEQUENCE [LARGE SCALE GENOMIC DNA]</scope>
    <source>
        <strain evidence="5 6">DSM 23821</strain>
    </source>
</reference>
<dbReference type="Gene3D" id="3.30.230.10">
    <property type="match status" value="1"/>
</dbReference>
<keyword evidence="1" id="KW-0378">Hydrolase</keyword>
<dbReference type="Gene3D" id="2.30.42.10">
    <property type="match status" value="1"/>
</dbReference>
<comment type="caution">
    <text evidence="5">The sequence shown here is derived from an EMBL/GenBank/DDBJ whole genome shotgun (WGS) entry which is preliminary data.</text>
</comment>
<dbReference type="GO" id="GO:0005524">
    <property type="term" value="F:ATP binding"/>
    <property type="evidence" value="ECO:0007669"/>
    <property type="project" value="InterPro"/>
</dbReference>
<keyword evidence="3" id="KW-0812">Transmembrane</keyword>
<comment type="similarity">
    <text evidence="1">Belongs to the peptidase S16 family.</text>
</comment>
<evidence type="ECO:0000259" key="4">
    <source>
        <dbReference type="PROSITE" id="PS51786"/>
    </source>
</evidence>
<keyword evidence="1" id="KW-0645">Protease</keyword>
<sequence length="461" mass="47106">MREPVNGRGVARLDCSRSEHAFRGEHADPDRSTPNVTTPTGSTPDAEPARPRPPLTSSALPGGHEPWPVSTVGPDATAGAVGSGGSVTGHTRRRGAARPSSGAIVLGIGVVLLLVLGLTPSPYAIRQPGPVFNAIGEVTLAEGAAPTDVITITGAQVYPTGSGRLDVMTVNIAGNPTQQPSWFEAFLAFLDPSRDVLPVELYYPSGETVDQRDQQNRALMQSSQDEAIASALREQGYEVPVQVVLTGVSEDGPSAGLLQAGDIVRRVGDQDITSADVLRDSIADHDGTTPVSVTVERDGTPVTVDVVPTEAEVEGQLRPVFGITVGSTYDFPVQVHIELGDVGGPSAGLIFTLAIIDELTPGDLTGGHHIAGTGTMTADGVVGPIGGVRQKLFAAQAAGAEAFLVPVDNCAEALDGGVPGDLPLYAVSDLDDGLAAVEAIASGAGQGNLPSCASVATTPVP</sequence>
<feature type="compositionally biased region" description="Polar residues" evidence="2">
    <location>
        <begin position="32"/>
        <end position="43"/>
    </location>
</feature>
<dbReference type="GO" id="GO:0006508">
    <property type="term" value="P:proteolysis"/>
    <property type="evidence" value="ECO:0007669"/>
    <property type="project" value="UniProtKB-KW"/>
</dbReference>
<comment type="catalytic activity">
    <reaction evidence="1">
        <text>Hydrolysis of proteins in presence of ATP.</text>
        <dbReference type="EC" id="3.4.21.53"/>
    </reaction>
</comment>
<name>A0A7J5BPN7_9MICO</name>
<feature type="compositionally biased region" description="Basic and acidic residues" evidence="2">
    <location>
        <begin position="14"/>
        <end position="31"/>
    </location>
</feature>
<feature type="domain" description="Lon proteolytic" evidence="4">
    <location>
        <begin position="341"/>
        <end position="440"/>
    </location>
</feature>
<dbReference type="OrthoDB" id="2356897at2"/>
<evidence type="ECO:0000256" key="2">
    <source>
        <dbReference type="SAM" id="MobiDB-lite"/>
    </source>
</evidence>
<keyword evidence="1" id="KW-0720">Serine protease</keyword>
<proteinExistence type="inferred from homology"/>
<evidence type="ECO:0000256" key="1">
    <source>
        <dbReference type="PROSITE-ProRule" id="PRU01122"/>
    </source>
</evidence>
<dbReference type="SUPFAM" id="SSF54211">
    <property type="entry name" value="Ribosomal protein S5 domain 2-like"/>
    <property type="match status" value="1"/>
</dbReference>
<dbReference type="AlphaFoldDB" id="A0A7J5BPN7"/>
<dbReference type="SUPFAM" id="SSF50156">
    <property type="entry name" value="PDZ domain-like"/>
    <property type="match status" value="1"/>
</dbReference>
<evidence type="ECO:0000313" key="6">
    <source>
        <dbReference type="Proteomes" id="UP000467240"/>
    </source>
</evidence>
<dbReference type="InterPro" id="IPR001478">
    <property type="entry name" value="PDZ"/>
</dbReference>
<keyword evidence="3" id="KW-1133">Transmembrane helix</keyword>
<dbReference type="InterPro" id="IPR008269">
    <property type="entry name" value="Lon_proteolytic"/>
</dbReference>
<dbReference type="GO" id="GO:0004252">
    <property type="term" value="F:serine-type endopeptidase activity"/>
    <property type="evidence" value="ECO:0007669"/>
    <property type="project" value="UniProtKB-UniRule"/>
</dbReference>
<dbReference type="Pfam" id="PF05362">
    <property type="entry name" value="Lon_C"/>
    <property type="match status" value="1"/>
</dbReference>
<dbReference type="EC" id="3.4.21.53" evidence="1"/>
<dbReference type="EMBL" id="WBJZ01000016">
    <property type="protein sequence ID" value="KAB1655101.1"/>
    <property type="molecule type" value="Genomic_DNA"/>
</dbReference>
<dbReference type="Pfam" id="PF13180">
    <property type="entry name" value="PDZ_2"/>
    <property type="match status" value="1"/>
</dbReference>
<dbReference type="PANTHER" id="PTHR10046">
    <property type="entry name" value="ATP DEPENDENT LON PROTEASE FAMILY MEMBER"/>
    <property type="match status" value="1"/>
</dbReference>
<feature type="region of interest" description="Disordered" evidence="2">
    <location>
        <begin position="1"/>
        <end position="99"/>
    </location>
</feature>
<dbReference type="InterPro" id="IPR027065">
    <property type="entry name" value="Lon_Prtase"/>
</dbReference>
<dbReference type="GO" id="GO:0004176">
    <property type="term" value="F:ATP-dependent peptidase activity"/>
    <property type="evidence" value="ECO:0007669"/>
    <property type="project" value="UniProtKB-UniRule"/>
</dbReference>
<dbReference type="PROSITE" id="PS51786">
    <property type="entry name" value="LON_PROTEOLYTIC"/>
    <property type="match status" value="1"/>
</dbReference>
<accession>A0A7J5BPN7</accession>
<dbReference type="InterPro" id="IPR036034">
    <property type="entry name" value="PDZ_sf"/>
</dbReference>
<gene>
    <name evidence="5" type="ORF">F8O01_12655</name>
</gene>
<protein>
    <recommendedName>
        <fullName evidence="1">endopeptidase La</fullName>
        <ecNumber evidence="1">3.4.21.53</ecNumber>
    </recommendedName>
</protein>
<dbReference type="InterPro" id="IPR020568">
    <property type="entry name" value="Ribosomal_Su5_D2-typ_SF"/>
</dbReference>